<organism evidence="1 2">
    <name type="scientific">Methylobacterium durans</name>
    <dbReference type="NCBI Taxonomy" id="2202825"/>
    <lineage>
        <taxon>Bacteria</taxon>
        <taxon>Pseudomonadati</taxon>
        <taxon>Pseudomonadota</taxon>
        <taxon>Alphaproteobacteria</taxon>
        <taxon>Hyphomicrobiales</taxon>
        <taxon>Methylobacteriaceae</taxon>
        <taxon>Methylobacterium</taxon>
    </lineage>
</organism>
<dbReference type="OrthoDB" id="8451188at2"/>
<sequence>MREADLDHAFAEALRDSAAFQAWLLSGGRFARHAMSARLLHGEQAAARKARHWWKHWWCSLPDGSQGETDIFAVFDSGDEGRFGIHVENKPPHGVLPLRQAVNYRRRAAFKANDPRWLNYSDFEVILVAPASFLAAHQECLRQFDRGVSYEEVAAFAPLFAEALLAGAA</sequence>
<dbReference type="AlphaFoldDB" id="A0A2U8W8V4"/>
<proteinExistence type="predicted"/>
<protein>
    <submittedName>
        <fullName evidence="1">Uncharacterized protein</fullName>
    </submittedName>
</protein>
<dbReference type="Proteomes" id="UP000245926">
    <property type="component" value="Chromosome"/>
</dbReference>
<accession>A0A2U8W8V4</accession>
<dbReference type="RefSeq" id="WP_109892568.1">
    <property type="nucleotide sequence ID" value="NZ_CP029550.1"/>
</dbReference>
<gene>
    <name evidence="1" type="ORF">DK389_21215</name>
</gene>
<evidence type="ECO:0000313" key="2">
    <source>
        <dbReference type="Proteomes" id="UP000245926"/>
    </source>
</evidence>
<name>A0A2U8W8V4_9HYPH</name>
<reference evidence="2" key="1">
    <citation type="submission" date="2018-05" db="EMBL/GenBank/DDBJ databases">
        <title>Complete Genome Sequence of Methylobacterium sp. 17SD2-17.</title>
        <authorList>
            <person name="Srinivasan S."/>
        </authorList>
    </citation>
    <scope>NUCLEOTIDE SEQUENCE [LARGE SCALE GENOMIC DNA]</scope>
    <source>
        <strain evidence="2">17SD2-17</strain>
    </source>
</reference>
<dbReference type="EMBL" id="CP029550">
    <property type="protein sequence ID" value="AWN42563.1"/>
    <property type="molecule type" value="Genomic_DNA"/>
</dbReference>
<dbReference type="KEGG" id="mets:DK389_21215"/>
<evidence type="ECO:0000313" key="1">
    <source>
        <dbReference type="EMBL" id="AWN42563.1"/>
    </source>
</evidence>
<keyword evidence="2" id="KW-1185">Reference proteome</keyword>